<keyword evidence="4" id="KW-0805">Transcription regulation</keyword>
<dbReference type="InterPro" id="IPR019035">
    <property type="entry name" value="Mediator_Med12"/>
</dbReference>
<evidence type="ECO:0000256" key="9">
    <source>
        <dbReference type="SAM" id="MobiDB-lite"/>
    </source>
</evidence>
<evidence type="ECO:0000256" key="2">
    <source>
        <dbReference type="ARBA" id="ARBA00010289"/>
    </source>
</evidence>
<reference evidence="11 12" key="1">
    <citation type="submission" date="2024-01" db="EMBL/GenBank/DDBJ databases">
        <title>The genome of the rayed Mediterranean limpet Patella caerulea (Linnaeus, 1758).</title>
        <authorList>
            <person name="Anh-Thu Weber A."/>
            <person name="Halstead-Nussloch G."/>
        </authorList>
    </citation>
    <scope>NUCLEOTIDE SEQUENCE [LARGE SCALE GENOMIC DNA]</scope>
    <source>
        <strain evidence="11">AATW-2023a</strain>
        <tissue evidence="11">Whole specimen</tissue>
    </source>
</reference>
<feature type="region of interest" description="Disordered" evidence="9">
    <location>
        <begin position="1746"/>
        <end position="1806"/>
    </location>
</feature>
<name>A0AAN8Q6W6_PATCE</name>
<evidence type="ECO:0000256" key="4">
    <source>
        <dbReference type="ARBA" id="ARBA00023015"/>
    </source>
</evidence>
<dbReference type="Pfam" id="PF12145">
    <property type="entry name" value="Med12-LCEWAV"/>
    <property type="match status" value="1"/>
</dbReference>
<evidence type="ECO:0000256" key="1">
    <source>
        <dbReference type="ARBA" id="ARBA00004123"/>
    </source>
</evidence>
<comment type="caution">
    <text evidence="11">The sequence shown here is derived from an EMBL/GenBank/DDBJ whole genome shotgun (WGS) entry which is preliminary data.</text>
</comment>
<keyword evidence="7" id="KW-0539">Nucleus</keyword>
<sequence>MAAYPSQEFRPLKKSSLGPPDVYPQEAKQREDELNLSNVKHGFSNIQTFSDEHGSEKNADINIDKFGTYFSSVLTKKMEFNTLQDSKKRQSLPNKEIFWPGRSKPTVMEAWFKDLAGNKPLSQMFKRVPMFNRKEDTFSTLCEYSIPMVRAAWFIKMMAAYNTATQENRNRKRQTIDQSSEWALAITKYLKDQLQKVQEFYHGGSSTQTSFLTTQQTPLQTDMDAALKQWHYCCRLARHMYNEGLLDRHEYLSWLVDLFEKMKQPDDTVLKLIIAQVLQYMDEMTNSALLSRKLAFVCAKKISFLCSETGTTSPRTQSPMLTTNSNGNITTTSNNQAYTNPIAAMFAEYSSCPQHRTIILNLSAILQSITLRCPTSLVWNTLGDGKLTNYICGSPLDLLPCAPSSLPMLPGPQNPQFRAQIRLCEQQVKQRGRMAETRWSSDKCQQSATGKGATISKILTVLDIFDRHKFDVVDVVNNMDTLYNKIFSVNQSQDNESMPNDDAIIRLLLDLAVSTRRCGDHRAIVVAKLLDRRQSEIRSEKYGDSDMMDDKDSIGSDAMVPPSIPIFQHLLMDFLDTSAPVLEDNPSEENKLAFKNLIHLFCELTRHEVFSHDAYMCTLISRGELMRSTAPIVPFCDSMMDVGSVKSLNESFSIKHEPQDDIKVDINILTMDAMESDLGSLFSSVKDESKSSPEPPASVKSVKSEKGDQNIPSVGESQQAHSQPKGPSRHMQYVTHFAIPQDEYSIHESNQRMMMLYGVGKARDEARHFLKKISKEVLRLYGKRNSIDISSGDLGKVKKKKEKEGEAAVAGMSAPSLPNLEAIFLKFQRLSFFDEHAVTNQCVNAVMEQMRSFIDGNSSYLPLVDHVAYLFDMMEYAMNINGLIDFVVKLLNQLCEVVTQLKMKESTLVSSYTMSLGLCIVSVLRNYNSYMLVSQEQTADAFEGLIGVMRLLDVSNPADCTSASRCMLAYLCDTYSCNIYLKNKYSEMFNAPYNKMKSTLYATVNASSSNLRWDPAFMIDVINKGCKNPLDQQLVRQVQENSLNLYSFVCNATLNICGSQQPERLNDIAILCAEFTARCNALSSEWLGVLKALCCSSNSSSGFIDVLTQIDVSDMSIHDSLSVFTAILIARHCFSLQDFVIHVALPSLMAACPSAGGDQDAESGARLTCHLLLRLFKTSHLTQPQPGLSSGSRNAPLIKSSADCHLLEAAHDSITVGGVLAVLKAILMLGDSYNDDEYKARNANQKDKSGDIFTSLLRSLDDDNEIDLQLLGSSMGSKKTGVERAGLSEFAKYSLREMCSQEWVREKFLKEPDSLFHEDMLLDHLLSSKQAHQLLQMICYPTGVPNQLDGCEPDNKQNILRILQTLDKWSLRVSWLELQLMFKQSTSVAETNSLLDILAKGTIDLFHQQTEVNKSASSSSTPLSDVNNKSDSDDSIWLVAPLISKLSANVQGRVLKSAGQVLESGNNLVSKSKIDREKNQKSKSLLGHQSFLSLVLTCLKGQDEQREGLLNSLHSQLEKFIFNMKEILEKSPDEYKVRQDLHKDLQLRLSLVGGMIDTIQRNNTTTSEWAILLLMLISHGVVDTQTTNNELFTTVLDMLSVLIHGTLLSEEGEKGEENKKAYTNLIKKLKKELGDKQSNCIDKLRRLLPIPKKSYEVITCETYGTLVDTKGNKIAGFDSIGKKQGLQVAQKIKISPWEVIEGYRNSASIAWANFSAIKTEKKALRYEDQFRISLYHTHSLRQSDSYYLEAPPLPPEELEPPPEKIEDKPKDTLDINNSDGGKKAKQTRRRRQSKAASTAPYMQPPVRPYYGQEQNMYQPPGPNSWYNTPQPQPPQYGYTPQPMTQTPRPRMGMYNNNNSSANPKMMLNNFLHNRKPQNSNPGYMAPGAQPPMPNIQMMHKQQQHQMIRNHIFQKQQKNSGMYNPMSSGPTPHGSMHPMQQGMSNNYQGYNSMQQMPGRIMEPMNSSMMSQGYNQSYQGNQNSAMMGGMQQGGNYISPQSMPQSQPAYNPQQRLQPSMAGGGGIPNPNNVGMSGYNQMGPGAPPHQSYNMQAMPQQQRLQQMRHQRLLQQQQQQQQVQQQQQIPSGSLGVSQFNQMHHVPQGPQYNNYGQY</sequence>
<proteinExistence type="inferred from homology"/>
<accession>A0AAN8Q6W6</accession>
<evidence type="ECO:0000313" key="11">
    <source>
        <dbReference type="EMBL" id="KAK6194758.1"/>
    </source>
</evidence>
<feature type="compositionally biased region" description="Polar residues" evidence="9">
    <location>
        <begin position="1997"/>
        <end position="2014"/>
    </location>
</feature>
<feature type="compositionally biased region" description="Low complexity" evidence="9">
    <location>
        <begin position="2066"/>
        <end position="2081"/>
    </location>
</feature>
<dbReference type="GO" id="GO:0016592">
    <property type="term" value="C:mediator complex"/>
    <property type="evidence" value="ECO:0007669"/>
    <property type="project" value="InterPro"/>
</dbReference>
<gene>
    <name evidence="11" type="ORF">SNE40_000324</name>
</gene>
<dbReference type="Proteomes" id="UP001347796">
    <property type="component" value="Unassembled WGS sequence"/>
</dbReference>
<feature type="region of interest" description="Disordered" evidence="9">
    <location>
        <begin position="1"/>
        <end position="29"/>
    </location>
</feature>
<feature type="region of interest" description="Disordered" evidence="9">
    <location>
        <begin position="1997"/>
        <end position="2082"/>
    </location>
</feature>
<dbReference type="SMART" id="SM01281">
    <property type="entry name" value="Med12"/>
    <property type="match status" value="1"/>
</dbReference>
<dbReference type="PANTHER" id="PTHR46007:SF11">
    <property type="entry name" value="MEDIATOR OF RNA POLYMERASE II TRANSCRIPTION SUBUNIT 12"/>
    <property type="match status" value="1"/>
</dbReference>
<keyword evidence="12" id="KW-1185">Reference proteome</keyword>
<evidence type="ECO:0000259" key="10">
    <source>
        <dbReference type="SMART" id="SM01281"/>
    </source>
</evidence>
<feature type="region of interest" description="Disordered" evidence="9">
    <location>
        <begin position="682"/>
        <end position="729"/>
    </location>
</feature>
<feature type="coiled-coil region" evidence="8">
    <location>
        <begin position="1612"/>
        <end position="1639"/>
    </location>
</feature>
<keyword evidence="8" id="KW-0175">Coiled coil</keyword>
<feature type="compositionally biased region" description="Polar residues" evidence="9">
    <location>
        <begin position="710"/>
        <end position="722"/>
    </location>
</feature>
<evidence type="ECO:0000313" key="12">
    <source>
        <dbReference type="Proteomes" id="UP001347796"/>
    </source>
</evidence>
<feature type="compositionally biased region" description="Basic and acidic residues" evidence="9">
    <location>
        <begin position="1761"/>
        <end position="1773"/>
    </location>
</feature>
<dbReference type="InterPro" id="IPR021990">
    <property type="entry name" value="Mediator_Med12_LCEWAV"/>
</dbReference>
<dbReference type="PANTHER" id="PTHR46007">
    <property type="entry name" value="MEDIATOR OF RNA POLYMERASE II TRANSCRIPTION SUBUNIT 12"/>
    <property type="match status" value="1"/>
</dbReference>
<keyword evidence="5" id="KW-0010">Activator</keyword>
<organism evidence="11 12">
    <name type="scientific">Patella caerulea</name>
    <name type="common">Rayed Mediterranean limpet</name>
    <dbReference type="NCBI Taxonomy" id="87958"/>
    <lineage>
        <taxon>Eukaryota</taxon>
        <taxon>Metazoa</taxon>
        <taxon>Spiralia</taxon>
        <taxon>Lophotrochozoa</taxon>
        <taxon>Mollusca</taxon>
        <taxon>Gastropoda</taxon>
        <taxon>Patellogastropoda</taxon>
        <taxon>Patelloidea</taxon>
        <taxon>Patellidae</taxon>
        <taxon>Patella</taxon>
    </lineage>
</organism>
<keyword evidence="3" id="KW-0678">Repressor</keyword>
<evidence type="ECO:0000256" key="5">
    <source>
        <dbReference type="ARBA" id="ARBA00023159"/>
    </source>
</evidence>
<comment type="subcellular location">
    <subcellularLocation>
        <location evidence="1">Nucleus</location>
    </subcellularLocation>
</comment>
<evidence type="ECO:0000256" key="7">
    <source>
        <dbReference type="ARBA" id="ARBA00023242"/>
    </source>
</evidence>
<evidence type="ECO:0000256" key="8">
    <source>
        <dbReference type="SAM" id="Coils"/>
    </source>
</evidence>
<dbReference type="GO" id="GO:0045944">
    <property type="term" value="P:positive regulation of transcription by RNA polymerase II"/>
    <property type="evidence" value="ECO:0007669"/>
    <property type="project" value="TreeGrafter"/>
</dbReference>
<keyword evidence="6" id="KW-0804">Transcription</keyword>
<dbReference type="EMBL" id="JAZGQO010000001">
    <property type="protein sequence ID" value="KAK6194758.1"/>
    <property type="molecule type" value="Genomic_DNA"/>
</dbReference>
<comment type="similarity">
    <text evidence="2">Belongs to the Mediator complex subunit 12 family.</text>
</comment>
<evidence type="ECO:0000256" key="3">
    <source>
        <dbReference type="ARBA" id="ARBA00022491"/>
    </source>
</evidence>
<feature type="domain" description="Mediator complex subunit Med12" evidence="10">
    <location>
        <begin position="97"/>
        <end position="156"/>
    </location>
</feature>
<protein>
    <recommendedName>
        <fullName evidence="10">Mediator complex subunit Med12 domain-containing protein</fullName>
    </recommendedName>
</protein>
<evidence type="ECO:0000256" key="6">
    <source>
        <dbReference type="ARBA" id="ARBA00023163"/>
    </source>
</evidence>
<feature type="compositionally biased region" description="Basic residues" evidence="9">
    <location>
        <begin position="1783"/>
        <end position="1793"/>
    </location>
</feature>
<dbReference type="GO" id="GO:0003713">
    <property type="term" value="F:transcription coactivator activity"/>
    <property type="evidence" value="ECO:0007669"/>
    <property type="project" value="TreeGrafter"/>
</dbReference>
<dbReference type="Pfam" id="PF09497">
    <property type="entry name" value="Med12"/>
    <property type="match status" value="1"/>
</dbReference>
<dbReference type="InterPro" id="IPR051647">
    <property type="entry name" value="Mediator_comp_sub12"/>
</dbReference>